<dbReference type="InterPro" id="IPR002734">
    <property type="entry name" value="RibDG_C"/>
</dbReference>
<reference evidence="3" key="1">
    <citation type="journal article" date="2019" name="Int. J. Syst. Evol. Microbiol.">
        <title>The Global Catalogue of Microorganisms (GCM) 10K type strain sequencing project: providing services to taxonomists for standard genome sequencing and annotation.</title>
        <authorList>
            <consortium name="The Broad Institute Genomics Platform"/>
            <consortium name="The Broad Institute Genome Sequencing Center for Infectious Disease"/>
            <person name="Wu L."/>
            <person name="Ma J."/>
        </authorList>
    </citation>
    <scope>NUCLEOTIDE SEQUENCE [LARGE SCALE GENOMIC DNA]</scope>
    <source>
        <strain evidence="3">IBRC-M 10490</strain>
    </source>
</reference>
<dbReference type="Gene3D" id="3.40.430.10">
    <property type="entry name" value="Dihydrofolate Reductase, subunit A"/>
    <property type="match status" value="1"/>
</dbReference>
<evidence type="ECO:0000313" key="2">
    <source>
        <dbReference type="EMBL" id="MFC4375468.1"/>
    </source>
</evidence>
<protein>
    <submittedName>
        <fullName evidence="2">Dihydrofolate reductase family protein</fullName>
    </submittedName>
</protein>
<dbReference type="InterPro" id="IPR024072">
    <property type="entry name" value="DHFR-like_dom_sf"/>
</dbReference>
<dbReference type="RefSeq" id="WP_378562223.1">
    <property type="nucleotide sequence ID" value="NZ_JBHSDL010000014.1"/>
</dbReference>
<accession>A0ABV8VLM0</accession>
<comment type="caution">
    <text evidence="2">The sequence shown here is derived from an EMBL/GenBank/DDBJ whole genome shotgun (WGS) entry which is preliminary data.</text>
</comment>
<proteinExistence type="predicted"/>
<keyword evidence="3" id="KW-1185">Reference proteome</keyword>
<evidence type="ECO:0000313" key="3">
    <source>
        <dbReference type="Proteomes" id="UP001595844"/>
    </source>
</evidence>
<name>A0ABV8VLM0_9NOCA</name>
<dbReference type="Pfam" id="PF01872">
    <property type="entry name" value="RibD_C"/>
    <property type="match status" value="1"/>
</dbReference>
<dbReference type="SUPFAM" id="SSF53597">
    <property type="entry name" value="Dihydrofolate reductase-like"/>
    <property type="match status" value="1"/>
</dbReference>
<sequence>MHAAFAEALRQARVRPVSSMSGPSTVRGFLQADLIDFLHVTIVPIVLGSGVRLWDHLAGMADRFSVVDVHARELKPSVGYFLSPRFRNAS</sequence>
<feature type="domain" description="Bacterial bifunctional deaminase-reductase C-terminal" evidence="1">
    <location>
        <begin position="7"/>
        <end position="56"/>
    </location>
</feature>
<gene>
    <name evidence="2" type="ORF">ACFO5K_15305</name>
</gene>
<dbReference type="Proteomes" id="UP001595844">
    <property type="component" value="Unassembled WGS sequence"/>
</dbReference>
<organism evidence="2 3">
    <name type="scientific">Nocardia halotolerans</name>
    <dbReference type="NCBI Taxonomy" id="1755878"/>
    <lineage>
        <taxon>Bacteria</taxon>
        <taxon>Bacillati</taxon>
        <taxon>Actinomycetota</taxon>
        <taxon>Actinomycetes</taxon>
        <taxon>Mycobacteriales</taxon>
        <taxon>Nocardiaceae</taxon>
        <taxon>Nocardia</taxon>
    </lineage>
</organism>
<dbReference type="EMBL" id="JBHSDL010000014">
    <property type="protein sequence ID" value="MFC4375468.1"/>
    <property type="molecule type" value="Genomic_DNA"/>
</dbReference>
<evidence type="ECO:0000259" key="1">
    <source>
        <dbReference type="Pfam" id="PF01872"/>
    </source>
</evidence>